<evidence type="ECO:0000313" key="3">
    <source>
        <dbReference type="Proteomes" id="UP000189580"/>
    </source>
</evidence>
<dbReference type="GeneID" id="30037026"/>
<dbReference type="RefSeq" id="XP_018734713.1">
    <property type="nucleotide sequence ID" value="XM_018881948.1"/>
</dbReference>
<feature type="compositionally biased region" description="Basic and acidic residues" evidence="1">
    <location>
        <begin position="223"/>
        <end position="233"/>
    </location>
</feature>
<evidence type="ECO:0000313" key="2">
    <source>
        <dbReference type="EMBL" id="ANB12236.1"/>
    </source>
</evidence>
<dbReference type="AlphaFoldDB" id="A0A167CXS4"/>
<feature type="compositionally biased region" description="Acidic residues" evidence="1">
    <location>
        <begin position="13"/>
        <end position="28"/>
    </location>
</feature>
<feature type="region of interest" description="Disordered" evidence="1">
    <location>
        <begin position="1"/>
        <end position="76"/>
    </location>
</feature>
<accession>A0A167CXS4</accession>
<gene>
    <name evidence="2" type="ORF">AWJ20_485</name>
</gene>
<organism evidence="2 3">
    <name type="scientific">Sugiyamaella lignohabitans</name>
    <dbReference type="NCBI Taxonomy" id="796027"/>
    <lineage>
        <taxon>Eukaryota</taxon>
        <taxon>Fungi</taxon>
        <taxon>Dikarya</taxon>
        <taxon>Ascomycota</taxon>
        <taxon>Saccharomycotina</taxon>
        <taxon>Dipodascomycetes</taxon>
        <taxon>Dipodascales</taxon>
        <taxon>Trichomonascaceae</taxon>
        <taxon>Sugiyamaella</taxon>
    </lineage>
</organism>
<keyword evidence="3" id="KW-1185">Reference proteome</keyword>
<protein>
    <submittedName>
        <fullName evidence="2">Uncharacterized protein</fullName>
    </submittedName>
</protein>
<dbReference type="Proteomes" id="UP000189580">
    <property type="component" value="Chromosome a"/>
</dbReference>
<reference evidence="2 3" key="1">
    <citation type="submission" date="2016-02" db="EMBL/GenBank/DDBJ databases">
        <title>Complete genome sequence and transcriptome regulation of the pentose utilising yeast Sugiyamaella lignohabitans.</title>
        <authorList>
            <person name="Bellasio M."/>
            <person name="Peymann A."/>
            <person name="Valli M."/>
            <person name="Sipitzky M."/>
            <person name="Graf A."/>
            <person name="Sauer M."/>
            <person name="Marx H."/>
            <person name="Mattanovich D."/>
        </authorList>
    </citation>
    <scope>NUCLEOTIDE SEQUENCE [LARGE SCALE GENOMIC DNA]</scope>
    <source>
        <strain evidence="2 3">CBS 10342</strain>
    </source>
</reference>
<sequence length="233" mass="24622">MDAEGPLVTAAEEAPEEAALEAAAEEAALEAALEAAEEAAEEAADEAADEAPEEAALEAADEAALEAADEAADEAALEAADEAADEAALEAADEAAEEEAAEEAADELAVHTKPELDAELHETVGLVIVDILPARIPIVVLYKLIRVLMTLARVSRRVSRPFVNVQLKPSSEISSSIASYKVTMASRSEAERPSVTRLARSLERPLIRLERACSRETSSQGERSPREPRVSTA</sequence>
<evidence type="ECO:0000256" key="1">
    <source>
        <dbReference type="SAM" id="MobiDB-lite"/>
    </source>
</evidence>
<proteinExistence type="predicted"/>
<dbReference type="EMBL" id="CP014501">
    <property type="protein sequence ID" value="ANB12236.1"/>
    <property type="molecule type" value="Genomic_DNA"/>
</dbReference>
<feature type="region of interest" description="Disordered" evidence="1">
    <location>
        <begin position="211"/>
        <end position="233"/>
    </location>
</feature>
<feature type="compositionally biased region" description="Acidic residues" evidence="1">
    <location>
        <begin position="35"/>
        <end position="76"/>
    </location>
</feature>
<dbReference type="KEGG" id="slb:AWJ20_485"/>
<name>A0A167CXS4_9ASCO</name>